<proteinExistence type="predicted"/>
<dbReference type="PANTHER" id="PTHR34220:SF7">
    <property type="entry name" value="SENSOR HISTIDINE KINASE YPDA"/>
    <property type="match status" value="1"/>
</dbReference>
<dbReference type="PANTHER" id="PTHR34220">
    <property type="entry name" value="SENSOR HISTIDINE KINASE YPDA"/>
    <property type="match status" value="1"/>
</dbReference>
<dbReference type="Gene3D" id="3.30.565.10">
    <property type="entry name" value="Histidine kinase-like ATPase, C-terminal domain"/>
    <property type="match status" value="1"/>
</dbReference>
<gene>
    <name evidence="3" type="ORF">N2K84_14550</name>
</gene>
<dbReference type="GO" id="GO:0000155">
    <property type="term" value="F:phosphorelay sensor kinase activity"/>
    <property type="evidence" value="ECO:0007669"/>
    <property type="project" value="InterPro"/>
</dbReference>
<protein>
    <submittedName>
        <fullName evidence="3">Histidine kinase</fullName>
    </submittedName>
</protein>
<feature type="domain" description="Signal transduction histidine kinase internal region" evidence="2">
    <location>
        <begin position="171"/>
        <end position="250"/>
    </location>
</feature>
<dbReference type="InterPro" id="IPR010559">
    <property type="entry name" value="Sig_transdc_His_kin_internal"/>
</dbReference>
<dbReference type="RefSeq" id="WP_282592552.1">
    <property type="nucleotide sequence ID" value="NZ_JAPAAF010000026.1"/>
</dbReference>
<dbReference type="EMBL" id="JAPAAF010000026">
    <property type="protein sequence ID" value="MCW0483960.1"/>
    <property type="molecule type" value="Genomic_DNA"/>
</dbReference>
<dbReference type="AlphaFoldDB" id="A0AA41Y8R8"/>
<accession>A0AA41Y8R8</accession>
<keyword evidence="3" id="KW-0808">Transferase</keyword>
<evidence type="ECO:0000256" key="1">
    <source>
        <dbReference type="SAM" id="Phobius"/>
    </source>
</evidence>
<keyword evidence="4" id="KW-1185">Reference proteome</keyword>
<dbReference type="InterPro" id="IPR036890">
    <property type="entry name" value="HATPase_C_sf"/>
</dbReference>
<feature type="transmembrane region" description="Helical" evidence="1">
    <location>
        <begin position="50"/>
        <end position="71"/>
    </location>
</feature>
<keyword evidence="1" id="KW-1133">Transmembrane helix</keyword>
<keyword evidence="3" id="KW-0418">Kinase</keyword>
<comment type="caution">
    <text evidence="3">The sequence shown here is derived from an EMBL/GenBank/DDBJ whole genome shotgun (WGS) entry which is preliminary data.</text>
</comment>
<sequence>MNSVRMAHQGISSGRNLMKAGQHFAFWLAAYLFFILFFGRANRDYQTTIIFASMLFPLAIFTSYFLNYFLIPRYLYKAEYWRFLLFLFYTLVFTLWSEVMISLFVFIIVSDFQVSRLDPTSFDVVFLLVGLYFIIIGFVAIEQIKRAFEMKQENTRLEKHQMETELKLRESELKLLRAQVHPHFLFNTLNNLYGLTLEKSDLAPELVLKLSDLMDYMLYKCNKPRVSLKSELEHLKNYMEIERIRYGEKLHVDFKTEGSVDQLEIAPMLLLAFFENAFKHGVSKSISNPFVRIRIWIDGNNFRLNMVNRCTPDTQNEEDYTKGIGLKNVKKRLELLYPEHRLQVISQPDIFEIDLQLILDKGSNQNKENQWTN</sequence>
<feature type="transmembrane region" description="Helical" evidence="1">
    <location>
        <begin position="20"/>
        <end position="38"/>
    </location>
</feature>
<evidence type="ECO:0000313" key="4">
    <source>
        <dbReference type="Proteomes" id="UP001163821"/>
    </source>
</evidence>
<name>A0AA41Y8R8_9BACT</name>
<keyword evidence="1" id="KW-0812">Transmembrane</keyword>
<dbReference type="Pfam" id="PF06580">
    <property type="entry name" value="His_kinase"/>
    <property type="match status" value="1"/>
</dbReference>
<dbReference type="InterPro" id="IPR050640">
    <property type="entry name" value="Bact_2-comp_sensor_kinase"/>
</dbReference>
<organism evidence="3 4">
    <name type="scientific">Gaoshiqia sediminis</name>
    <dbReference type="NCBI Taxonomy" id="2986998"/>
    <lineage>
        <taxon>Bacteria</taxon>
        <taxon>Pseudomonadati</taxon>
        <taxon>Bacteroidota</taxon>
        <taxon>Bacteroidia</taxon>
        <taxon>Marinilabiliales</taxon>
        <taxon>Prolixibacteraceae</taxon>
        <taxon>Gaoshiqia</taxon>
    </lineage>
</organism>
<evidence type="ECO:0000313" key="3">
    <source>
        <dbReference type="EMBL" id="MCW0483960.1"/>
    </source>
</evidence>
<evidence type="ECO:0000259" key="2">
    <source>
        <dbReference type="Pfam" id="PF06580"/>
    </source>
</evidence>
<keyword evidence="1" id="KW-0472">Membrane</keyword>
<dbReference type="Proteomes" id="UP001163821">
    <property type="component" value="Unassembled WGS sequence"/>
</dbReference>
<reference evidence="3" key="1">
    <citation type="submission" date="2022-10" db="EMBL/GenBank/DDBJ databases">
        <title>Gaoshiqiia sediminis gen. nov., sp. nov., isolated from coastal sediment.</title>
        <authorList>
            <person name="Yu W.X."/>
            <person name="Mu D.S."/>
            <person name="Du J.Z."/>
            <person name="Liang Y.Q."/>
        </authorList>
    </citation>
    <scope>NUCLEOTIDE SEQUENCE</scope>
    <source>
        <strain evidence="3">A06</strain>
    </source>
</reference>
<feature type="transmembrane region" description="Helical" evidence="1">
    <location>
        <begin position="121"/>
        <end position="141"/>
    </location>
</feature>
<dbReference type="GO" id="GO:0016020">
    <property type="term" value="C:membrane"/>
    <property type="evidence" value="ECO:0007669"/>
    <property type="project" value="InterPro"/>
</dbReference>
<feature type="transmembrane region" description="Helical" evidence="1">
    <location>
        <begin position="83"/>
        <end position="109"/>
    </location>
</feature>